<feature type="region of interest" description="Disordered" evidence="1">
    <location>
        <begin position="130"/>
        <end position="177"/>
    </location>
</feature>
<gene>
    <name evidence="2" type="ORF">HII31_02662</name>
</gene>
<name>A0A8H6RPD2_9PEZI</name>
<dbReference type="AlphaFoldDB" id="A0A8H6RPD2"/>
<proteinExistence type="predicted"/>
<evidence type="ECO:0000313" key="3">
    <source>
        <dbReference type="Proteomes" id="UP000660729"/>
    </source>
</evidence>
<accession>A0A8H6RPD2</accession>
<dbReference type="Proteomes" id="UP000660729">
    <property type="component" value="Unassembled WGS sequence"/>
</dbReference>
<feature type="region of interest" description="Disordered" evidence="1">
    <location>
        <begin position="639"/>
        <end position="698"/>
    </location>
</feature>
<organism evidence="2 3">
    <name type="scientific">Pseudocercospora fuligena</name>
    <dbReference type="NCBI Taxonomy" id="685502"/>
    <lineage>
        <taxon>Eukaryota</taxon>
        <taxon>Fungi</taxon>
        <taxon>Dikarya</taxon>
        <taxon>Ascomycota</taxon>
        <taxon>Pezizomycotina</taxon>
        <taxon>Dothideomycetes</taxon>
        <taxon>Dothideomycetidae</taxon>
        <taxon>Mycosphaerellales</taxon>
        <taxon>Mycosphaerellaceae</taxon>
        <taxon>Pseudocercospora</taxon>
    </lineage>
</organism>
<evidence type="ECO:0000313" key="2">
    <source>
        <dbReference type="EMBL" id="KAF7196036.1"/>
    </source>
</evidence>
<evidence type="ECO:0000256" key="1">
    <source>
        <dbReference type="SAM" id="MobiDB-lite"/>
    </source>
</evidence>
<comment type="caution">
    <text evidence="2">The sequence shown here is derived from an EMBL/GenBank/DDBJ whole genome shotgun (WGS) entry which is preliminary data.</text>
</comment>
<dbReference type="EMBL" id="JABCIY010000032">
    <property type="protein sequence ID" value="KAF7196036.1"/>
    <property type="molecule type" value="Genomic_DNA"/>
</dbReference>
<feature type="compositionally biased region" description="Polar residues" evidence="1">
    <location>
        <begin position="346"/>
        <end position="360"/>
    </location>
</feature>
<feature type="region of interest" description="Disordered" evidence="1">
    <location>
        <begin position="53"/>
        <end position="74"/>
    </location>
</feature>
<protein>
    <submittedName>
        <fullName evidence="2">Uncharacterized protein</fullName>
    </submittedName>
</protein>
<feature type="region of interest" description="Disordered" evidence="1">
    <location>
        <begin position="322"/>
        <end position="360"/>
    </location>
</feature>
<feature type="compositionally biased region" description="Polar residues" evidence="1">
    <location>
        <begin position="643"/>
        <end position="655"/>
    </location>
</feature>
<feature type="compositionally biased region" description="Basic and acidic residues" evidence="1">
    <location>
        <begin position="659"/>
        <end position="683"/>
    </location>
</feature>
<sequence length="698" mass="78404">MLSGGSNWDDLIARPTTDGADELMYTYGGGEQHTLRGDYVSDLLARPVDAAPAQHNGLRPSADGSTSIFRHPTTGAATPALNMRAIGQPAQAFDFNDQMRALREKIQALTQPTHTWLPDQARIADFGQASARVQAAQMEPSAPPPPTSNKPTVKRERAPSPESQLSDGDCRDDDDYEPQLFDAAAPAPAPEKPLTHGRDFTKQELGRVLLWRQNFLAADRAQRGELFQRHPPAFPKTGRLMFLYHAVADILDEEQLRAFEKDTSTLAAAHMTQLVSAWPKLPKKQKRTWKEATKQFKKFFRKKNLKMLQYLDLVGTMPMRERHSQMVKQTAKPNEGPQADDDELAASSNAGKASLERPQSIQDVQVKTEPPEHPDPVALPILQHFALDEGWDVYPKEMAQLTLEYIDIFLADAPGMITRVRWDNTLIDYDPKVQTPYGVWTRLSTGLSNDRWPSFCYGKVETRAAKVESLLLPFFCINRCDPKFDELVESNGKYFDTQGGGYATRFGPATAWLGDRLTRHKRDKPFNHLDVADSVMHALRRRVVSEQFGLPAGRIAYQDGEPSLRDAANIAVEHAAGKVDESFSIAGNDWGFGETLIHCFWTHELQAHEWEDYLEQELYRFDRHTNGQFQLQQSPLAGPIAETSASDPDVQSTHLSAKRPLEQEHEATKSTKRVKQDFSRRNDSSVTPPPSSRSSNFH</sequence>
<reference evidence="2" key="1">
    <citation type="submission" date="2020-04" db="EMBL/GenBank/DDBJ databases">
        <title>Draft genome resource of the tomato pathogen Pseudocercospora fuligena.</title>
        <authorList>
            <person name="Zaccaron A."/>
        </authorList>
    </citation>
    <scope>NUCLEOTIDE SEQUENCE</scope>
    <source>
        <strain evidence="2">PF001</strain>
    </source>
</reference>
<keyword evidence="3" id="KW-1185">Reference proteome</keyword>